<evidence type="ECO:0000256" key="2">
    <source>
        <dbReference type="ARBA" id="ARBA00009410"/>
    </source>
</evidence>
<dbReference type="Gene3D" id="3.30.9.10">
    <property type="entry name" value="D-Amino Acid Oxidase, subunit A, domain 2"/>
    <property type="match status" value="1"/>
</dbReference>
<dbReference type="Proteomes" id="UP000013909">
    <property type="component" value="Unassembled WGS sequence"/>
</dbReference>
<dbReference type="RefSeq" id="WP_010854842.1">
    <property type="nucleotide sequence ID" value="NZ_AQHR01000073.1"/>
</dbReference>
<evidence type="ECO:0000256" key="1">
    <source>
        <dbReference type="ARBA" id="ARBA00001974"/>
    </source>
</evidence>
<comment type="cofactor">
    <cofactor evidence="1">
        <name>FAD</name>
        <dbReference type="ChEBI" id="CHEBI:57692"/>
    </cofactor>
</comment>
<keyword evidence="3" id="KW-0285">Flavoprotein</keyword>
<protein>
    <submittedName>
        <fullName evidence="6">Putative secreted oxidoreductase</fullName>
    </submittedName>
</protein>
<accession>R7ZRQ6</accession>
<evidence type="ECO:0000256" key="4">
    <source>
        <dbReference type="ARBA" id="ARBA00023002"/>
    </source>
</evidence>
<sequence length="375" mass="41791">MVSKKSAVVVGAGIVGISLTRALHRAGFHVTVLEKSSRPQGASIRNFGMFWPIGQPSGEGLELAHRSRHIWRSLREKAGFWLQETGSLHLAYTDLEAAVMHEYIQCAASERSASYLSPDVVVNRIPSINRVGLRGALWSAEEMLMDPREAIQKLTRYFEEQKDVDFHWNTPVTDIHQNRVYAGKRFWQADVLFLCTGSDWNMLPTPNGKEFPLVNCKLQMMRTPPQPTSWQLPTPLAFGLSLVHYPTFQVAPSISALASELAHLYPNFVKWGVHVMAAQNAAGEVTIGDTHQYGDNLSPFDDMAINQEVFDYLLTRLNIASPKVLQTWHGIYAKPRDGSRYYFSELEPGVWILNGLGGAGMTLSLGLAEVVVGKL</sequence>
<gene>
    <name evidence="6" type="ORF">ADIS_2707</name>
</gene>
<dbReference type="InterPro" id="IPR017741">
    <property type="entry name" value="FAD-dependent_OxRdtase_HpnW"/>
</dbReference>
<name>R7ZRQ6_9BACT</name>
<reference evidence="6 7" key="1">
    <citation type="submission" date="2013-02" db="EMBL/GenBank/DDBJ databases">
        <title>A novel strain isolated from Lonar lake, Maharashtra, India.</title>
        <authorList>
            <person name="Singh A."/>
        </authorList>
    </citation>
    <scope>NUCLEOTIDE SEQUENCE [LARGE SCALE GENOMIC DNA]</scope>
    <source>
        <strain evidence="6 7">AK24</strain>
    </source>
</reference>
<dbReference type="GO" id="GO:0005737">
    <property type="term" value="C:cytoplasm"/>
    <property type="evidence" value="ECO:0007669"/>
    <property type="project" value="TreeGrafter"/>
</dbReference>
<comment type="similarity">
    <text evidence="2">Belongs to the DadA oxidoreductase family.</text>
</comment>
<dbReference type="Pfam" id="PF01266">
    <property type="entry name" value="DAO"/>
    <property type="match status" value="1"/>
</dbReference>
<dbReference type="AlphaFoldDB" id="R7ZRQ6"/>
<dbReference type="PANTHER" id="PTHR13847:SF286">
    <property type="entry name" value="D-AMINO ACID DEHYDROGENASE"/>
    <property type="match status" value="1"/>
</dbReference>
<organism evidence="6 7">
    <name type="scientific">Lunatimonas lonarensis</name>
    <dbReference type="NCBI Taxonomy" id="1232681"/>
    <lineage>
        <taxon>Bacteria</taxon>
        <taxon>Pseudomonadati</taxon>
        <taxon>Bacteroidota</taxon>
        <taxon>Cytophagia</taxon>
        <taxon>Cytophagales</taxon>
        <taxon>Cyclobacteriaceae</taxon>
    </lineage>
</organism>
<dbReference type="NCBIfam" id="TIGR03364">
    <property type="entry name" value="HpnW_proposed"/>
    <property type="match status" value="1"/>
</dbReference>
<dbReference type="PATRIC" id="fig|1288963.3.peg.2697"/>
<evidence type="ECO:0000313" key="7">
    <source>
        <dbReference type="Proteomes" id="UP000013909"/>
    </source>
</evidence>
<proteinExistence type="inferred from homology"/>
<dbReference type="SUPFAM" id="SSF51971">
    <property type="entry name" value="Nucleotide-binding domain"/>
    <property type="match status" value="1"/>
</dbReference>
<dbReference type="STRING" id="1232681.ADIS_2707"/>
<evidence type="ECO:0000313" key="6">
    <source>
        <dbReference type="EMBL" id="EON76836.1"/>
    </source>
</evidence>
<dbReference type="GO" id="GO:0016491">
    <property type="term" value="F:oxidoreductase activity"/>
    <property type="evidence" value="ECO:0007669"/>
    <property type="project" value="UniProtKB-KW"/>
</dbReference>
<keyword evidence="7" id="KW-1185">Reference proteome</keyword>
<evidence type="ECO:0000259" key="5">
    <source>
        <dbReference type="Pfam" id="PF01266"/>
    </source>
</evidence>
<keyword evidence="4" id="KW-0560">Oxidoreductase</keyword>
<dbReference type="EMBL" id="AQHR01000073">
    <property type="protein sequence ID" value="EON76836.1"/>
    <property type="molecule type" value="Genomic_DNA"/>
</dbReference>
<comment type="caution">
    <text evidence="6">The sequence shown here is derived from an EMBL/GenBank/DDBJ whole genome shotgun (WGS) entry which is preliminary data.</text>
</comment>
<dbReference type="InterPro" id="IPR006076">
    <property type="entry name" value="FAD-dep_OxRdtase"/>
</dbReference>
<evidence type="ECO:0000256" key="3">
    <source>
        <dbReference type="ARBA" id="ARBA00022630"/>
    </source>
</evidence>
<dbReference type="Gene3D" id="3.50.50.60">
    <property type="entry name" value="FAD/NAD(P)-binding domain"/>
    <property type="match status" value="1"/>
</dbReference>
<dbReference type="OrthoDB" id="9799943at2"/>
<feature type="domain" description="FAD dependent oxidoreductase" evidence="5">
    <location>
        <begin position="7"/>
        <end position="371"/>
    </location>
</feature>
<dbReference type="PANTHER" id="PTHR13847">
    <property type="entry name" value="SARCOSINE DEHYDROGENASE-RELATED"/>
    <property type="match status" value="1"/>
</dbReference>
<dbReference type="InterPro" id="IPR036188">
    <property type="entry name" value="FAD/NAD-bd_sf"/>
</dbReference>